<feature type="domain" description="C-type lectin" evidence="2">
    <location>
        <begin position="94"/>
        <end position="205"/>
    </location>
</feature>
<dbReference type="InterPro" id="IPR016186">
    <property type="entry name" value="C-type_lectin-like/link_sf"/>
</dbReference>
<dbReference type="Proteomes" id="UP001153292">
    <property type="component" value="Chromosome 10"/>
</dbReference>
<accession>A0ABN8AUR2</accession>
<keyword evidence="4" id="KW-1185">Reference proteome</keyword>
<evidence type="ECO:0000313" key="4">
    <source>
        <dbReference type="Proteomes" id="UP001153292"/>
    </source>
</evidence>
<dbReference type="InterPro" id="IPR001304">
    <property type="entry name" value="C-type_lectin-like"/>
</dbReference>
<protein>
    <recommendedName>
        <fullName evidence="2">C-type lectin domain-containing protein</fullName>
    </recommendedName>
</protein>
<dbReference type="InterPro" id="IPR016187">
    <property type="entry name" value="CTDL_fold"/>
</dbReference>
<sequence>MKAGRVRMAGVVGRTAVSAIFASVLHPHLTSGGVEAFLARKLREMEHAMLDISLANRIHNNILTIRERTKMSNIILVVASDYEYSREASGWLKFHRVPATFTDAFLRCNAEGSTVASPSTVDLRQAMMTIAKTHTDSSGIFTGVHAVFSKGDFATVEGVPLHKLPVTWAPNEPDNYKNNEDCTIMLQNGTLADVRCNDTYPYICYKKKTDDNPLLTTCGTIDTEYVLDTSTGSCYKFHTAGHNWRRAYMTCMAEGGYLAIINSAAEAQIIATIFAKYPSSKITAAHKDIAAIGFYSWGEHGNWYTVQGESLEKAGYSTFANGQPDNHKAYENGSLCGGVYRTGVLDDVWCNSASFPFICEKKPGSLIPDDN</sequence>
<dbReference type="EMBL" id="OU963903">
    <property type="protein sequence ID" value="CAH0398102.1"/>
    <property type="molecule type" value="Genomic_DNA"/>
</dbReference>
<reference evidence="3" key="1">
    <citation type="submission" date="2021-12" db="EMBL/GenBank/DDBJ databases">
        <authorList>
            <person name="King R."/>
        </authorList>
    </citation>
    <scope>NUCLEOTIDE SEQUENCE</scope>
</reference>
<organism evidence="3 4">
    <name type="scientific">Chilo suppressalis</name>
    <name type="common">Asiatic rice borer moth</name>
    <dbReference type="NCBI Taxonomy" id="168631"/>
    <lineage>
        <taxon>Eukaryota</taxon>
        <taxon>Metazoa</taxon>
        <taxon>Ecdysozoa</taxon>
        <taxon>Arthropoda</taxon>
        <taxon>Hexapoda</taxon>
        <taxon>Insecta</taxon>
        <taxon>Pterygota</taxon>
        <taxon>Neoptera</taxon>
        <taxon>Endopterygota</taxon>
        <taxon>Lepidoptera</taxon>
        <taxon>Glossata</taxon>
        <taxon>Ditrysia</taxon>
        <taxon>Pyraloidea</taxon>
        <taxon>Crambidae</taxon>
        <taxon>Crambinae</taxon>
        <taxon>Chilo</taxon>
    </lineage>
</organism>
<gene>
    <name evidence="3" type="ORF">CHILSU_LOCUS1211</name>
</gene>
<name>A0ABN8AUR2_CHISP</name>
<dbReference type="InterPro" id="IPR050801">
    <property type="entry name" value="Ca-Dep_Lectins_ImmuneDev"/>
</dbReference>
<proteinExistence type="predicted"/>
<feature type="domain" description="C-type lectin" evidence="2">
    <location>
        <begin position="230"/>
        <end position="351"/>
    </location>
</feature>
<dbReference type="Gene3D" id="3.10.100.10">
    <property type="entry name" value="Mannose-Binding Protein A, subunit A"/>
    <property type="match status" value="2"/>
</dbReference>
<dbReference type="CDD" id="cd00037">
    <property type="entry name" value="CLECT"/>
    <property type="match status" value="1"/>
</dbReference>
<evidence type="ECO:0000256" key="1">
    <source>
        <dbReference type="ARBA" id="ARBA00023157"/>
    </source>
</evidence>
<evidence type="ECO:0000259" key="2">
    <source>
        <dbReference type="PROSITE" id="PS50041"/>
    </source>
</evidence>
<dbReference type="SMART" id="SM00034">
    <property type="entry name" value="CLECT"/>
    <property type="match status" value="2"/>
</dbReference>
<dbReference type="InterPro" id="IPR018378">
    <property type="entry name" value="C-type_lectin_CS"/>
</dbReference>
<dbReference type="PROSITE" id="PS00615">
    <property type="entry name" value="C_TYPE_LECTIN_1"/>
    <property type="match status" value="1"/>
</dbReference>
<dbReference type="SUPFAM" id="SSF56436">
    <property type="entry name" value="C-type lectin-like"/>
    <property type="match status" value="2"/>
</dbReference>
<dbReference type="PANTHER" id="PTHR22801">
    <property type="entry name" value="LITHOSTATHINE"/>
    <property type="match status" value="1"/>
</dbReference>
<dbReference type="PANTHER" id="PTHR22801:SF63">
    <property type="entry name" value="C-TYPE LECTIN DOMAIN-CONTAINING PROTEIN"/>
    <property type="match status" value="1"/>
</dbReference>
<evidence type="ECO:0000313" key="3">
    <source>
        <dbReference type="EMBL" id="CAH0398102.1"/>
    </source>
</evidence>
<dbReference type="Pfam" id="PF00059">
    <property type="entry name" value="Lectin_C"/>
    <property type="match status" value="2"/>
</dbReference>
<dbReference type="PROSITE" id="PS50041">
    <property type="entry name" value="C_TYPE_LECTIN_2"/>
    <property type="match status" value="2"/>
</dbReference>
<keyword evidence="1" id="KW-1015">Disulfide bond</keyword>